<dbReference type="STRING" id="1915309.AXG55_08615"/>
<accession>A0A1L4D174</accession>
<keyword evidence="2" id="KW-1185">Reference proteome</keyword>
<organism evidence="1 2">
    <name type="scientific">Silvanigrella aquatica</name>
    <dbReference type="NCBI Taxonomy" id="1915309"/>
    <lineage>
        <taxon>Bacteria</taxon>
        <taxon>Pseudomonadati</taxon>
        <taxon>Bdellovibrionota</taxon>
        <taxon>Oligoflexia</taxon>
        <taxon>Silvanigrellales</taxon>
        <taxon>Silvanigrellaceae</taxon>
        <taxon>Silvanigrella</taxon>
    </lineage>
</organism>
<dbReference type="KEGG" id="saqi:AXG55_08615"/>
<dbReference type="OrthoDB" id="5292766at2"/>
<evidence type="ECO:0008006" key="3">
    <source>
        <dbReference type="Google" id="ProtNLM"/>
    </source>
</evidence>
<evidence type="ECO:0000313" key="1">
    <source>
        <dbReference type="EMBL" id="APJ03965.1"/>
    </source>
</evidence>
<dbReference type="AlphaFoldDB" id="A0A1L4D174"/>
<reference evidence="1 2" key="1">
    <citation type="submission" date="2016-10" db="EMBL/GenBank/DDBJ databases">
        <title>Silvanigrella aquatica sp. nov., isolated from a freshwater lake located in the Black Forest, Germany, description of Silvanigrellaceae fam. nov., Silvanigrellales ord. nov., reclassification of the order Bdellovibrionales in the class Oligoflexia, reclassification of the families Bacteriovoracaceae and Halobacteriovoraceae in the new order Bacteriovoracales ord. nov., and reclassification of the family Pseudobacteriovoracaceae in the order Oligoflexiales.</title>
        <authorList>
            <person name="Hahn M.W."/>
            <person name="Schmidt J."/>
            <person name="Koll U."/>
            <person name="Rohde M."/>
            <person name="Verbag S."/>
            <person name="Pitt A."/>
            <person name="Nakai R."/>
            <person name="Naganuma T."/>
            <person name="Lang E."/>
        </authorList>
    </citation>
    <scope>NUCLEOTIDE SEQUENCE [LARGE SCALE GENOMIC DNA]</scope>
    <source>
        <strain evidence="1 2">MWH-Nonnen-W8red</strain>
    </source>
</reference>
<gene>
    <name evidence="1" type="ORF">AXG55_08615</name>
</gene>
<sequence length="215" mass="24951">MPRPVIDTQETNEYYTIKVTKPSLRYIDFFLKLNCATELVSTGFYPNGKEISETQGAFEAVRHKLKLDYKNESIAIVVVGDGYNPRTGYYISCMTRWKIFSVDPAMERDLPELIEKIKHRKNIQIFPQKIEECSFNLTDFETVVLLFVHSHASLKASVESLIINPRAQLHAVSMPCCFDDDLGIPYDLKFDDPFVISVHRSLFIYKDIMKYFQNE</sequence>
<dbReference type="Proteomes" id="UP000184731">
    <property type="component" value="Chromosome"/>
</dbReference>
<name>A0A1L4D174_9BACT</name>
<evidence type="ECO:0000313" key="2">
    <source>
        <dbReference type="Proteomes" id="UP000184731"/>
    </source>
</evidence>
<dbReference type="RefSeq" id="WP_148697709.1">
    <property type="nucleotide sequence ID" value="NZ_CP017834.1"/>
</dbReference>
<dbReference type="EMBL" id="CP017834">
    <property type="protein sequence ID" value="APJ03965.1"/>
    <property type="molecule type" value="Genomic_DNA"/>
</dbReference>
<proteinExistence type="predicted"/>
<protein>
    <recommendedName>
        <fullName evidence="3">Methyltransferase domain-containing protein</fullName>
    </recommendedName>
</protein>